<evidence type="ECO:0000256" key="3">
    <source>
        <dbReference type="ARBA" id="ARBA00022741"/>
    </source>
</evidence>
<feature type="domain" description="Aminoacyl-tRNA synthetase class Ia" evidence="9">
    <location>
        <begin position="138"/>
        <end position="631"/>
    </location>
</feature>
<dbReference type="InterPro" id="IPR009080">
    <property type="entry name" value="tRNAsynth_Ia_anticodon-bd"/>
</dbReference>
<dbReference type="Gene3D" id="1.10.730.10">
    <property type="entry name" value="Isoleucyl-tRNA Synthetase, Domain 1"/>
    <property type="match status" value="1"/>
</dbReference>
<name>A0A1I3BYI2_9MICO</name>
<dbReference type="PANTHER" id="PTHR11946">
    <property type="entry name" value="VALYL-TRNA SYNTHETASES"/>
    <property type="match status" value="1"/>
</dbReference>
<dbReference type="CDD" id="cd07962">
    <property type="entry name" value="Anticodon_Ia_Val"/>
    <property type="match status" value="1"/>
</dbReference>
<feature type="short sequence motif" description="'HIGH' region" evidence="8">
    <location>
        <begin position="55"/>
        <end position="65"/>
    </location>
</feature>
<dbReference type="SUPFAM" id="SSF50677">
    <property type="entry name" value="ValRS/IleRS/LeuRS editing domain"/>
    <property type="match status" value="1"/>
</dbReference>
<reference evidence="12 14" key="2">
    <citation type="submission" date="2019-03" db="EMBL/GenBank/DDBJ databases">
        <title>Genomics of glacier-inhabiting Cryobacterium strains.</title>
        <authorList>
            <person name="Liu Q."/>
            <person name="Xin Y.-H."/>
        </authorList>
    </citation>
    <scope>NUCLEOTIDE SEQUENCE [LARGE SCALE GENOMIC DNA]</scope>
    <source>
        <strain evidence="12 14">Hh34</strain>
    </source>
</reference>
<evidence type="ECO:0000313" key="14">
    <source>
        <dbReference type="Proteomes" id="UP000297963"/>
    </source>
</evidence>
<dbReference type="NCBIfam" id="NF009687">
    <property type="entry name" value="PRK13208.1"/>
    <property type="match status" value="1"/>
</dbReference>
<comment type="catalytic activity">
    <reaction evidence="7 8">
        <text>tRNA(Val) + L-valine + ATP = L-valyl-tRNA(Val) + AMP + diphosphate</text>
        <dbReference type="Rhea" id="RHEA:10704"/>
        <dbReference type="Rhea" id="RHEA-COMP:9672"/>
        <dbReference type="Rhea" id="RHEA-COMP:9708"/>
        <dbReference type="ChEBI" id="CHEBI:30616"/>
        <dbReference type="ChEBI" id="CHEBI:33019"/>
        <dbReference type="ChEBI" id="CHEBI:57762"/>
        <dbReference type="ChEBI" id="CHEBI:78442"/>
        <dbReference type="ChEBI" id="CHEBI:78537"/>
        <dbReference type="ChEBI" id="CHEBI:456215"/>
        <dbReference type="EC" id="6.1.1.9"/>
    </reaction>
</comment>
<keyword evidence="5 8" id="KW-0648">Protein biosynthesis</keyword>
<dbReference type="SUPFAM" id="SSF47323">
    <property type="entry name" value="Anticodon-binding domain of a subclass of class I aminoacyl-tRNA synthetases"/>
    <property type="match status" value="1"/>
</dbReference>
<evidence type="ECO:0000256" key="8">
    <source>
        <dbReference type="HAMAP-Rule" id="MF_02005"/>
    </source>
</evidence>
<dbReference type="EC" id="6.1.1.9" evidence="8"/>
<comment type="subunit">
    <text evidence="8">Monomer.</text>
</comment>
<dbReference type="Pfam" id="PF08264">
    <property type="entry name" value="Anticodon_1"/>
    <property type="match status" value="1"/>
</dbReference>
<dbReference type="InterPro" id="IPR002300">
    <property type="entry name" value="aa-tRNA-synth_Ia"/>
</dbReference>
<comment type="caution">
    <text evidence="12">The sequence shown here is derived from an EMBL/GenBank/DDBJ whole genome shotgun (WGS) entry which is preliminary data.</text>
</comment>
<dbReference type="InterPro" id="IPR014729">
    <property type="entry name" value="Rossmann-like_a/b/a_fold"/>
</dbReference>
<keyword evidence="13" id="KW-1185">Reference proteome</keyword>
<evidence type="ECO:0000256" key="7">
    <source>
        <dbReference type="ARBA" id="ARBA00047552"/>
    </source>
</evidence>
<dbReference type="InterPro" id="IPR033705">
    <property type="entry name" value="Anticodon_Ia_Val"/>
</dbReference>
<evidence type="ECO:0000313" key="12">
    <source>
        <dbReference type="EMBL" id="TFB85668.1"/>
    </source>
</evidence>
<comment type="subcellular location">
    <subcellularLocation>
        <location evidence="8">Cytoplasm</location>
    </subcellularLocation>
</comment>
<dbReference type="Gene3D" id="3.40.50.620">
    <property type="entry name" value="HUPs"/>
    <property type="match status" value="2"/>
</dbReference>
<evidence type="ECO:0000256" key="6">
    <source>
        <dbReference type="ARBA" id="ARBA00023146"/>
    </source>
</evidence>
<feature type="short sequence motif" description="'KMSKS' region" evidence="8">
    <location>
        <begin position="593"/>
        <end position="597"/>
    </location>
</feature>
<comment type="function">
    <text evidence="8">Catalyzes the attachment of valine to tRNA(Val). As ValRS can inadvertently accommodate and process structurally similar amino acids such as threonine, to avoid such errors, it has a 'posttransfer' editing activity that hydrolyzes mischarged Thr-tRNA(Val) in a tRNA-dependent manner.</text>
</comment>
<keyword evidence="3 8" id="KW-0547">Nucleotide-binding</keyword>
<comment type="similarity">
    <text evidence="8">Belongs to the class-I aminoacyl-tRNA synthetase family. ValS type 2 subfamily.</text>
</comment>
<dbReference type="RefSeq" id="WP_092450814.1">
    <property type="nucleotide sequence ID" value="NZ_BKAC01000009.1"/>
</dbReference>
<dbReference type="GO" id="GO:0005524">
    <property type="term" value="F:ATP binding"/>
    <property type="evidence" value="ECO:0007669"/>
    <property type="project" value="UniProtKB-UniRule"/>
</dbReference>
<dbReference type="Proteomes" id="UP000297963">
    <property type="component" value="Unassembled WGS sequence"/>
</dbReference>
<dbReference type="HAMAP" id="MF_02005">
    <property type="entry name" value="Val_tRNA_synth_type2"/>
    <property type="match status" value="1"/>
</dbReference>
<keyword evidence="1 8" id="KW-0963">Cytoplasm</keyword>
<evidence type="ECO:0000256" key="1">
    <source>
        <dbReference type="ARBA" id="ARBA00022490"/>
    </source>
</evidence>
<dbReference type="Pfam" id="PF00133">
    <property type="entry name" value="tRNA-synt_1"/>
    <property type="match status" value="2"/>
</dbReference>
<gene>
    <name evidence="8 12" type="primary">valS</name>
    <name evidence="12" type="ORF">E3O11_06770</name>
    <name evidence="11" type="ORF">SAMN05216274_11136</name>
</gene>
<evidence type="ECO:0000259" key="10">
    <source>
        <dbReference type="Pfam" id="PF08264"/>
    </source>
</evidence>
<dbReference type="GO" id="GO:0006438">
    <property type="term" value="P:valyl-tRNA aminoacylation"/>
    <property type="evidence" value="ECO:0007669"/>
    <property type="project" value="UniProtKB-UniRule"/>
</dbReference>
<evidence type="ECO:0000313" key="13">
    <source>
        <dbReference type="Proteomes" id="UP000199681"/>
    </source>
</evidence>
<dbReference type="SUPFAM" id="SSF52374">
    <property type="entry name" value="Nucleotidylyl transferase"/>
    <property type="match status" value="1"/>
</dbReference>
<evidence type="ECO:0000256" key="4">
    <source>
        <dbReference type="ARBA" id="ARBA00022840"/>
    </source>
</evidence>
<protein>
    <recommendedName>
        <fullName evidence="8">Valine--tRNA ligase</fullName>
        <ecNumber evidence="8">6.1.1.9</ecNumber>
    </recommendedName>
    <alternativeName>
        <fullName evidence="8">Valyl-tRNA synthetase</fullName>
        <shortName evidence="8">ValRS</shortName>
    </alternativeName>
</protein>
<dbReference type="PROSITE" id="PS00178">
    <property type="entry name" value="AA_TRNA_LIGASE_I"/>
    <property type="match status" value="1"/>
</dbReference>
<dbReference type="PRINTS" id="PR00986">
    <property type="entry name" value="TRNASYNTHVAL"/>
</dbReference>
<dbReference type="EMBL" id="FOPW01000011">
    <property type="protein sequence ID" value="SFH67364.1"/>
    <property type="molecule type" value="Genomic_DNA"/>
</dbReference>
<organism evidence="12 14">
    <name type="scientific">Cryobacterium levicorallinum</name>
    <dbReference type="NCBI Taxonomy" id="995038"/>
    <lineage>
        <taxon>Bacteria</taxon>
        <taxon>Bacillati</taxon>
        <taxon>Actinomycetota</taxon>
        <taxon>Actinomycetes</taxon>
        <taxon>Micrococcales</taxon>
        <taxon>Microbacteriaceae</taxon>
        <taxon>Cryobacterium</taxon>
    </lineage>
</organism>
<keyword evidence="2 8" id="KW-0436">Ligase</keyword>
<keyword evidence="4 8" id="KW-0067">ATP-binding</keyword>
<keyword evidence="6 8" id="KW-0030">Aminoacyl-tRNA synthetase</keyword>
<dbReference type="STRING" id="995038.SAMN05216274_11136"/>
<sequence length="869" mass="95924">MTTADRAADNRVPEKPALEGLEAKWESRWETDGTYRFARENATRETIYSIDTPPPTASGSLHIGHVFSYTHTDVVARFQRMRGKNVFYPMGWDDNGLPTERRVQNYYGVRCDPSLGYTDDFVPPFEGGDGKSVKAADQLPISRRNFIELCETLTKEDEKQFEALWRTLGLSVDWTQTYRTIGQEALFTSQLAFLGNVERGEAYQAMAPTLWDVTFRTAVAQAELEDKDMPAAYHRVSFAKPDGTTIEIETTRPELMPACVALVAHPDDERYKHLFGTTVTTPVFGVEVPVLAHHLAQKDKGSGIAMICTFGDVTDVVWWRELDLPNRAIMGFDGRIMAEVPEAITSEAGREAYAQLAGKTVFGAKAAVVELLKASGDLIGEPKPIVHAVKFFEKGDKPLEIVSTRQWYIRNGARDEKLRARLLEHGTELAWHPEFMKVRYENWVNGLTGDWLVSRQRFFGVPLPVWYPLDADANPVFDQPIVATRDLLPVDPSSDAAPGYTESQRGQANGFVGEVDVMDTWATSSLTPQLAGGWERDLELFNLVFPYSLRPQGQDIIRTWLFSTLLRAEQQHGKSPWQHAALSGFIVDPDRKKMSKSKGNVVTPADMLEKHGSDAVRYWAASSRLGTDAAFDPQNPTQIKIGRRLAIKILNASKFVSMSQGSIDAPVTEPVDQSMLAGLTAVVAQATTAFENYDHARALETTESFFWTFCDDYLELVKERAYGEPGTGQASAVAALRTALATLLRLFAPFVPFATEEAWSWSNEGSVHTAPWPVAAELLGSDEVATGNIALLDLASRALTGIRRAKTDAKASQKSELDSAVICGAPAEIALLTLAAADLKAVGRIQELTFVDGSELAVTDIVFATVLES</sequence>
<evidence type="ECO:0000256" key="2">
    <source>
        <dbReference type="ARBA" id="ARBA00022598"/>
    </source>
</evidence>
<dbReference type="EMBL" id="SOFE01000012">
    <property type="protein sequence ID" value="TFB85668.1"/>
    <property type="molecule type" value="Genomic_DNA"/>
</dbReference>
<dbReference type="GO" id="GO:0002161">
    <property type="term" value="F:aminoacyl-tRNA deacylase activity"/>
    <property type="evidence" value="ECO:0007669"/>
    <property type="project" value="InterPro"/>
</dbReference>
<dbReference type="Proteomes" id="UP000199681">
    <property type="component" value="Unassembled WGS sequence"/>
</dbReference>
<dbReference type="GO" id="GO:0005829">
    <property type="term" value="C:cytosol"/>
    <property type="evidence" value="ECO:0007669"/>
    <property type="project" value="TreeGrafter"/>
</dbReference>
<dbReference type="InterPro" id="IPR013155">
    <property type="entry name" value="M/V/L/I-tRNA-synth_anticd-bd"/>
</dbReference>
<reference evidence="11 13" key="1">
    <citation type="submission" date="2016-10" db="EMBL/GenBank/DDBJ databases">
        <authorList>
            <person name="Varghese N."/>
            <person name="Submissions S."/>
        </authorList>
    </citation>
    <scope>NUCLEOTIDE SEQUENCE [LARGE SCALE GENOMIC DNA]</scope>
    <source>
        <strain evidence="11 13">GMCC 1.11211</strain>
    </source>
</reference>
<dbReference type="NCBIfam" id="NF000540">
    <property type="entry name" value="alt_ValS"/>
    <property type="match status" value="1"/>
</dbReference>
<dbReference type="InterPro" id="IPR022874">
    <property type="entry name" value="Valine-tRNA_ligase_type_2"/>
</dbReference>
<evidence type="ECO:0000256" key="5">
    <source>
        <dbReference type="ARBA" id="ARBA00022917"/>
    </source>
</evidence>
<evidence type="ECO:0000313" key="11">
    <source>
        <dbReference type="EMBL" id="SFH67364.1"/>
    </source>
</evidence>
<dbReference type="GO" id="GO:0004832">
    <property type="term" value="F:valine-tRNA ligase activity"/>
    <property type="evidence" value="ECO:0007669"/>
    <property type="project" value="UniProtKB-UniRule"/>
</dbReference>
<accession>A0A1I3BYI2</accession>
<feature type="binding site" evidence="8">
    <location>
        <position position="596"/>
    </location>
    <ligand>
        <name>ATP</name>
        <dbReference type="ChEBI" id="CHEBI:30616"/>
    </ligand>
</feature>
<dbReference type="PANTHER" id="PTHR11946:SF93">
    <property type="entry name" value="VALINE--TRNA LIGASE, CHLOROPLASTIC_MITOCHONDRIAL 2"/>
    <property type="match status" value="1"/>
</dbReference>
<dbReference type="InterPro" id="IPR001412">
    <property type="entry name" value="aa-tRNA-synth_I_CS"/>
</dbReference>
<dbReference type="AlphaFoldDB" id="A0A1I3BYI2"/>
<feature type="domain" description="Aminoacyl-tRNA synthetase class Ia" evidence="9">
    <location>
        <begin position="25"/>
        <end position="109"/>
    </location>
</feature>
<comment type="domain">
    <text evidence="8">ValRS has two distinct active sites: one for aminoacylation and one for editing. The misactivated threonine is translocated from the active site to the editing site.</text>
</comment>
<dbReference type="InterPro" id="IPR009008">
    <property type="entry name" value="Val/Leu/Ile-tRNA-synth_edit"/>
</dbReference>
<dbReference type="InterPro" id="IPR048044">
    <property type="entry name" value="Valyl-tRNA_ligase_actino"/>
</dbReference>
<evidence type="ECO:0000259" key="9">
    <source>
        <dbReference type="Pfam" id="PF00133"/>
    </source>
</evidence>
<feature type="domain" description="Methionyl/Valyl/Leucyl/Isoleucyl-tRNA synthetase anticodon-binding" evidence="10">
    <location>
        <begin position="672"/>
        <end position="818"/>
    </location>
</feature>
<proteinExistence type="inferred from homology"/>
<dbReference type="InterPro" id="IPR002303">
    <property type="entry name" value="Valyl-tRNA_ligase"/>
</dbReference>